<reference evidence="2" key="1">
    <citation type="submission" date="2022-12" db="EMBL/GenBank/DDBJ databases">
        <title>New Phytohabitans aurantiacus sp. RD004123 nov., an actinomycete isolated from soil.</title>
        <authorList>
            <person name="Triningsih D.W."/>
            <person name="Harunari E."/>
            <person name="Igarashi Y."/>
        </authorList>
    </citation>
    <scope>NUCLEOTIDE SEQUENCE</scope>
    <source>
        <strain evidence="2">RD004123</strain>
    </source>
</reference>
<feature type="compositionally biased region" description="Pro residues" evidence="1">
    <location>
        <begin position="51"/>
        <end position="60"/>
    </location>
</feature>
<comment type="caution">
    <text evidence="2">The sequence shown here is derived from an EMBL/GenBank/DDBJ whole genome shotgun (WGS) entry which is preliminary data.</text>
</comment>
<gene>
    <name evidence="2" type="ORF">Pa4123_60270</name>
</gene>
<organism evidence="2 3">
    <name type="scientific">Phytohabitans aurantiacus</name>
    <dbReference type="NCBI Taxonomy" id="3016789"/>
    <lineage>
        <taxon>Bacteria</taxon>
        <taxon>Bacillati</taxon>
        <taxon>Actinomycetota</taxon>
        <taxon>Actinomycetes</taxon>
        <taxon>Micromonosporales</taxon>
        <taxon>Micromonosporaceae</taxon>
    </lineage>
</organism>
<keyword evidence="3" id="KW-1185">Reference proteome</keyword>
<dbReference type="EMBL" id="BSDI01000035">
    <property type="protein sequence ID" value="GLI00751.1"/>
    <property type="molecule type" value="Genomic_DNA"/>
</dbReference>
<protein>
    <recommendedName>
        <fullName evidence="4">Serine/threonine protein kinase</fullName>
    </recommendedName>
</protein>
<proteinExistence type="predicted"/>
<feature type="region of interest" description="Disordered" evidence="1">
    <location>
        <begin position="40"/>
        <end position="62"/>
    </location>
</feature>
<accession>A0ABQ5R1Y7</accession>
<evidence type="ECO:0000313" key="2">
    <source>
        <dbReference type="EMBL" id="GLI00751.1"/>
    </source>
</evidence>
<sequence length="225" mass="22778">MKAMVQRKPRGPVITLFVGLATAIVLFVLGTNAATEELNSRNTSAAVAPPATTPPAPPATTAPAAPAKIRIAYAGRVDGGAASIAIALRDGAAIAYLCDGRRVEEWMIGTAADGKLSLSGDDAVLTGSYDKDSASGTVTARNKNWTLDIPVAKKPTGLYRSTADIRNARVVTGWIVLANGEQVGVSNTGGKLAPAPPLRLPSGSATVNGSRVTADAIDGASGAGF</sequence>
<evidence type="ECO:0000313" key="3">
    <source>
        <dbReference type="Proteomes" id="UP001144280"/>
    </source>
</evidence>
<evidence type="ECO:0008006" key="4">
    <source>
        <dbReference type="Google" id="ProtNLM"/>
    </source>
</evidence>
<name>A0ABQ5R1Y7_9ACTN</name>
<evidence type="ECO:0000256" key="1">
    <source>
        <dbReference type="SAM" id="MobiDB-lite"/>
    </source>
</evidence>
<dbReference type="Proteomes" id="UP001144280">
    <property type="component" value="Unassembled WGS sequence"/>
</dbReference>